<evidence type="ECO:0000313" key="3">
    <source>
        <dbReference type="Proteomes" id="UP000285951"/>
    </source>
</evidence>
<sequence length="79" mass="9252">MSANRYFEFHADRDLTLFEMNSVYILFLGIEEVKDVVCSKNRIQLFYDSSTISVMEIEQIISDLDIKKEIVIAEYSIGY</sequence>
<dbReference type="Proteomes" id="UP000285951">
    <property type="component" value="Unassembled WGS sequence"/>
</dbReference>
<reference evidence="1 4" key="2">
    <citation type="submission" date="2019-12" db="EMBL/GenBank/DDBJ databases">
        <title>Draft genome sequence of Labilibaculum sp. strain 44 isolated from deep waters of Black Sea.</title>
        <authorList>
            <person name="Yadav S."/>
            <person name="Villanueva L."/>
        </authorList>
    </citation>
    <scope>NUCLEOTIDE SEQUENCE [LARGE SCALE GENOMIC DNA]</scope>
    <source>
        <strain evidence="1 4">44</strain>
    </source>
</reference>
<organism evidence="1 4">
    <name type="scientific">Labilibaculum euxinus</name>
    <dbReference type="NCBI Taxonomy" id="2686357"/>
    <lineage>
        <taxon>Bacteria</taxon>
        <taxon>Pseudomonadati</taxon>
        <taxon>Bacteroidota</taxon>
        <taxon>Bacteroidia</taxon>
        <taxon>Marinilabiliales</taxon>
        <taxon>Marinifilaceae</taxon>
        <taxon>Labilibaculum</taxon>
    </lineage>
</organism>
<dbReference type="OrthoDB" id="9964235at2"/>
<accession>A0A7M4D9R8</accession>
<reference evidence="2 3" key="1">
    <citation type="submission" date="2019-11" db="EMBL/GenBank/DDBJ databases">
        <title>Draft genome sequence of Labilibaculum sp. strain SYP isolated from Black Sea.</title>
        <authorList>
            <person name="Yadav S."/>
            <person name="Villanueva L."/>
        </authorList>
    </citation>
    <scope>NUCLEOTIDE SEQUENCE [LARGE SCALE GENOMIC DNA]</scope>
    <source>
        <strain evidence="2 3">44</strain>
    </source>
</reference>
<protein>
    <submittedName>
        <fullName evidence="1">Uncharacterized protein</fullName>
    </submittedName>
</protein>
<comment type="caution">
    <text evidence="1">The sequence shown here is derived from an EMBL/GenBank/DDBJ whole genome shotgun (WGS) entry which is preliminary data.</text>
</comment>
<gene>
    <name evidence="2" type="ORF">DWB62_016370</name>
    <name evidence="1" type="ORF">GNY23_16370</name>
</gene>
<name>A0A7M4D9R8_9BACT</name>
<evidence type="ECO:0000313" key="1">
    <source>
        <dbReference type="EMBL" id="MUP39397.1"/>
    </source>
</evidence>
<keyword evidence="3" id="KW-1185">Reference proteome</keyword>
<proteinExistence type="predicted"/>
<dbReference type="EMBL" id="QTZN02000047">
    <property type="protein sequence ID" value="MVB08602.1"/>
    <property type="molecule type" value="Genomic_DNA"/>
</dbReference>
<dbReference type="Proteomes" id="UP000462449">
    <property type="component" value="Unassembled WGS sequence"/>
</dbReference>
<dbReference type="RefSeq" id="WP_156196820.1">
    <property type="nucleotide sequence ID" value="NZ_QTZN02000047.1"/>
</dbReference>
<evidence type="ECO:0000313" key="2">
    <source>
        <dbReference type="EMBL" id="MVB08602.1"/>
    </source>
</evidence>
<dbReference type="EMBL" id="WOTW01000047">
    <property type="protein sequence ID" value="MUP39397.1"/>
    <property type="molecule type" value="Genomic_DNA"/>
</dbReference>
<dbReference type="AlphaFoldDB" id="A0A7M4D9R8"/>
<evidence type="ECO:0000313" key="4">
    <source>
        <dbReference type="Proteomes" id="UP000462449"/>
    </source>
</evidence>